<accession>A0A519BFR8</accession>
<dbReference type="Pfam" id="PF07949">
    <property type="entry name" value="YbbR"/>
    <property type="match status" value="1"/>
</dbReference>
<dbReference type="InterPro" id="IPR053154">
    <property type="entry name" value="c-di-AMP_regulator"/>
</dbReference>
<keyword evidence="1" id="KW-0812">Transmembrane</keyword>
<dbReference type="Proteomes" id="UP000316562">
    <property type="component" value="Unassembled WGS sequence"/>
</dbReference>
<sequence length="225" mass="25946">MMNKNLRNIINIIKDNFWLKLISLFIAIFIWIYVIGGKKYDINLHAGLKIYALPKGLAISNTLPKKIIVKLRGSKISFMKLNKKIYFRINGSSLLSKKNTLILGQSYLNLPSGIRVVRIYPKIIPVIISRIVVKYIKILPIFKGKFKKGYYLKNISFFPQYVKIKGPKDIVDNLSVITTKKINIGNFKNNESVRVELLDPTKLIKILYKRKININLIVGRIKKNA</sequence>
<feature type="transmembrane region" description="Helical" evidence="1">
    <location>
        <begin position="17"/>
        <end position="35"/>
    </location>
</feature>
<dbReference type="PANTHER" id="PTHR37804">
    <property type="entry name" value="CDAA REGULATORY PROTEIN CDAR"/>
    <property type="match status" value="1"/>
</dbReference>
<comment type="caution">
    <text evidence="2">The sequence shown here is derived from an EMBL/GenBank/DDBJ whole genome shotgun (WGS) entry which is preliminary data.</text>
</comment>
<name>A0A519BFR8_ACIG2</name>
<dbReference type="EMBL" id="SGBC01000003">
    <property type="protein sequence ID" value="RZD16106.1"/>
    <property type="molecule type" value="Genomic_DNA"/>
</dbReference>
<dbReference type="InterPro" id="IPR012505">
    <property type="entry name" value="YbbR"/>
</dbReference>
<evidence type="ECO:0000256" key="1">
    <source>
        <dbReference type="SAM" id="Phobius"/>
    </source>
</evidence>
<keyword evidence="1" id="KW-1133">Transmembrane helix</keyword>
<gene>
    <name evidence="2" type="ORF">EVJ46_07920</name>
</gene>
<reference evidence="2 3" key="1">
    <citation type="journal article" date="2019" name="ISME J.">
        <title>Insights into ecological role of a new deltaproteobacterial order Candidatus Acidulodesulfobacterales by metagenomics and metatranscriptomics.</title>
        <authorList>
            <person name="Tan S."/>
            <person name="Liu J."/>
            <person name="Fang Y."/>
            <person name="Hedlund B.P."/>
            <person name="Lian Z.H."/>
            <person name="Huang L.Y."/>
            <person name="Li J.T."/>
            <person name="Huang L.N."/>
            <person name="Li W.J."/>
            <person name="Jiang H.C."/>
            <person name="Dong H.L."/>
            <person name="Shu W.S."/>
        </authorList>
    </citation>
    <scope>NUCLEOTIDE SEQUENCE [LARGE SCALE GENOMIC DNA]</scope>
    <source>
        <strain evidence="2">AP2</strain>
    </source>
</reference>
<dbReference type="Gene3D" id="2.170.120.40">
    <property type="entry name" value="YbbR-like domain"/>
    <property type="match status" value="1"/>
</dbReference>
<dbReference type="PANTHER" id="PTHR37804:SF1">
    <property type="entry name" value="CDAA REGULATORY PROTEIN CDAR"/>
    <property type="match status" value="1"/>
</dbReference>
<keyword evidence="1" id="KW-0472">Membrane</keyword>
<organism evidence="2 3">
    <name type="scientific">Acididesulfobacter guangdongensis</name>
    <dbReference type="NCBI Taxonomy" id="2597225"/>
    <lineage>
        <taxon>Bacteria</taxon>
        <taxon>Deltaproteobacteria</taxon>
        <taxon>Candidatus Acidulodesulfobacterales</taxon>
        <taxon>Candidatus Acididesulfobacter</taxon>
    </lineage>
</organism>
<proteinExistence type="predicted"/>
<protein>
    <submittedName>
        <fullName evidence="2">YbbR-like domain-containing protein</fullName>
    </submittedName>
</protein>
<evidence type="ECO:0000313" key="2">
    <source>
        <dbReference type="EMBL" id="RZD16106.1"/>
    </source>
</evidence>
<dbReference type="AlphaFoldDB" id="A0A519BFR8"/>
<evidence type="ECO:0000313" key="3">
    <source>
        <dbReference type="Proteomes" id="UP000316562"/>
    </source>
</evidence>